<sequence>SAFLALFSAVAIRDNPDLHDKPVAVGSTQMISTASYVARQYGVRSAMPGFIALKLCPQLVFVKHDFPAYQRAADQFRAIFAEYDPSFSSWSLDEAVLDVTDYINSSSPAISGSEIAEIIRRRIFEATQLTASAGIACNQMLAKICSDMNKPNGQYLLNSDADAIRSFMNTLPCRKIPGIGRVTERILKGIGVETCGQFVDQVAIAKLVFTPHSMDWLTRAVVGIGRSQRSESDREYQERKSISVSRTFRELSQPKDLEGKLSDLALKLFKDLDGHKGKTLTITVKSVDFKVTSKSVTLPIYISSVEDMVHHGLLLLRSLYPLRLRLMGLRLSTLAPSGSLDQTLIQSKLHRFFGDGATTGNGDEAVVDSRDDDDGHDLSFICEEDDFIEFKPDEIVPEIAESVAVTMPVRPKWIIPMTYAKAISARGGIPSLNRSRQSNIMTDFDVI</sequence>
<keyword evidence="6" id="KW-0235">DNA replication</keyword>
<dbReference type="EC" id="2.7.7.7" evidence="2"/>
<dbReference type="InterPro" id="IPR024728">
    <property type="entry name" value="PolY_HhH_motif"/>
</dbReference>
<dbReference type="InterPro" id="IPR001126">
    <property type="entry name" value="UmuC"/>
</dbReference>
<accession>A0A0H5QSR1</accession>
<evidence type="ECO:0000256" key="10">
    <source>
        <dbReference type="ARBA" id="ARBA00022932"/>
    </source>
</evidence>
<dbReference type="InterPro" id="IPR017961">
    <property type="entry name" value="DNA_pol_Y-fam_little_finger"/>
</dbReference>
<dbReference type="FunFam" id="3.30.1490.100:FF:000004">
    <property type="entry name" value="DNA polymerase IV"/>
    <property type="match status" value="1"/>
</dbReference>
<dbReference type="Gene3D" id="3.40.1170.60">
    <property type="match status" value="1"/>
</dbReference>
<evidence type="ECO:0000256" key="12">
    <source>
        <dbReference type="ARBA" id="ARBA00049244"/>
    </source>
</evidence>
<comment type="similarity">
    <text evidence="1">Belongs to the DNA polymerase type-Y family.</text>
</comment>
<feature type="non-terminal residue" evidence="14">
    <location>
        <position position="1"/>
    </location>
</feature>
<dbReference type="GO" id="GO:0042276">
    <property type="term" value="P:error-prone translesion synthesis"/>
    <property type="evidence" value="ECO:0007669"/>
    <property type="project" value="TreeGrafter"/>
</dbReference>
<dbReference type="GO" id="GO:0006260">
    <property type="term" value="P:DNA replication"/>
    <property type="evidence" value="ECO:0007669"/>
    <property type="project" value="UniProtKB-KW"/>
</dbReference>
<dbReference type="Pfam" id="PF11799">
    <property type="entry name" value="IMS_C"/>
    <property type="match status" value="1"/>
</dbReference>
<evidence type="ECO:0000256" key="4">
    <source>
        <dbReference type="ARBA" id="ARBA00022679"/>
    </source>
</evidence>
<keyword evidence="10" id="KW-0239">DNA-directed DNA polymerase</keyword>
<dbReference type="CDD" id="cd03586">
    <property type="entry name" value="PolY_Pol_IV_kappa"/>
    <property type="match status" value="1"/>
</dbReference>
<reference evidence="14" key="1">
    <citation type="submission" date="2015-04" db="EMBL/GenBank/DDBJ databases">
        <title>The genome sequence of the plant pathogenic Rhizarian Plasmodiophora brassicae reveals insights in its biotrophic life cycle and the origin of chitin synthesis.</title>
        <authorList>
            <person name="Schwelm A."/>
            <person name="Fogelqvist J."/>
            <person name="Knaust A."/>
            <person name="Julke S."/>
            <person name="Lilja T."/>
            <person name="Dhandapani V."/>
            <person name="Bonilla-Rosso G."/>
            <person name="Karlsson M."/>
            <person name="Shevchenko A."/>
            <person name="Choi S.R."/>
            <person name="Kim H.G."/>
            <person name="Park J.Y."/>
            <person name="Lim Y.P."/>
            <person name="Ludwig-Muller J."/>
            <person name="Dixelius C."/>
        </authorList>
    </citation>
    <scope>NUCLEOTIDE SEQUENCE</scope>
    <source>
        <tissue evidence="14">Potato root galls</tissue>
    </source>
</reference>
<dbReference type="Gene3D" id="3.30.1490.100">
    <property type="entry name" value="DNA polymerase, Y-family, little finger domain"/>
    <property type="match status" value="1"/>
</dbReference>
<name>A0A0H5QSR1_9EUKA</name>
<dbReference type="InterPro" id="IPR036775">
    <property type="entry name" value="DNA_pol_Y-fam_lit_finger_sf"/>
</dbReference>
<keyword evidence="4" id="KW-0808">Transferase</keyword>
<evidence type="ECO:0000256" key="5">
    <source>
        <dbReference type="ARBA" id="ARBA00022695"/>
    </source>
</evidence>
<dbReference type="Pfam" id="PF00817">
    <property type="entry name" value="IMS"/>
    <property type="match status" value="1"/>
</dbReference>
<dbReference type="GO" id="GO:0003887">
    <property type="term" value="F:DNA-directed DNA polymerase activity"/>
    <property type="evidence" value="ECO:0007669"/>
    <property type="project" value="UniProtKB-KW"/>
</dbReference>
<evidence type="ECO:0000313" key="14">
    <source>
        <dbReference type="EMBL" id="CRZ04722.1"/>
    </source>
</evidence>
<dbReference type="Gene3D" id="3.30.70.270">
    <property type="match status" value="2"/>
</dbReference>
<dbReference type="SUPFAM" id="SSF100879">
    <property type="entry name" value="Lesion bypass DNA polymerase (Y-family), little finger domain"/>
    <property type="match status" value="1"/>
</dbReference>
<dbReference type="GO" id="GO:0046872">
    <property type="term" value="F:metal ion binding"/>
    <property type="evidence" value="ECO:0007669"/>
    <property type="project" value="UniProtKB-KW"/>
</dbReference>
<dbReference type="InterPro" id="IPR043128">
    <property type="entry name" value="Rev_trsase/Diguanyl_cyclase"/>
</dbReference>
<dbReference type="InterPro" id="IPR050116">
    <property type="entry name" value="DNA_polymerase-Y"/>
</dbReference>
<dbReference type="InterPro" id="IPR022880">
    <property type="entry name" value="DNApol_IV"/>
</dbReference>
<evidence type="ECO:0000256" key="11">
    <source>
        <dbReference type="ARBA" id="ARBA00023204"/>
    </source>
</evidence>
<evidence type="ECO:0000256" key="9">
    <source>
        <dbReference type="ARBA" id="ARBA00022842"/>
    </source>
</evidence>
<dbReference type="PROSITE" id="PS50173">
    <property type="entry name" value="UMUC"/>
    <property type="match status" value="1"/>
</dbReference>
<dbReference type="PANTHER" id="PTHR11076">
    <property type="entry name" value="DNA REPAIR POLYMERASE UMUC / TRANSFERASE FAMILY MEMBER"/>
    <property type="match status" value="1"/>
</dbReference>
<feature type="domain" description="UmuC" evidence="13">
    <location>
        <begin position="1"/>
        <end position="180"/>
    </location>
</feature>
<keyword evidence="8" id="KW-0227">DNA damage</keyword>
<dbReference type="InterPro" id="IPR043502">
    <property type="entry name" value="DNA/RNA_pol_sf"/>
</dbReference>
<evidence type="ECO:0000256" key="2">
    <source>
        <dbReference type="ARBA" id="ARBA00012417"/>
    </source>
</evidence>
<dbReference type="GO" id="GO:0006281">
    <property type="term" value="P:DNA repair"/>
    <property type="evidence" value="ECO:0007669"/>
    <property type="project" value="UniProtKB-KW"/>
</dbReference>
<proteinExistence type="inferred from homology"/>
<evidence type="ECO:0000256" key="1">
    <source>
        <dbReference type="ARBA" id="ARBA00010945"/>
    </source>
</evidence>
<evidence type="ECO:0000256" key="7">
    <source>
        <dbReference type="ARBA" id="ARBA00022723"/>
    </source>
</evidence>
<comment type="catalytic activity">
    <reaction evidence="12">
        <text>DNA(n) + a 2'-deoxyribonucleoside 5'-triphosphate = DNA(n+1) + diphosphate</text>
        <dbReference type="Rhea" id="RHEA:22508"/>
        <dbReference type="Rhea" id="RHEA-COMP:17339"/>
        <dbReference type="Rhea" id="RHEA-COMP:17340"/>
        <dbReference type="ChEBI" id="CHEBI:33019"/>
        <dbReference type="ChEBI" id="CHEBI:61560"/>
        <dbReference type="ChEBI" id="CHEBI:173112"/>
        <dbReference type="EC" id="2.7.7.7"/>
    </reaction>
</comment>
<evidence type="ECO:0000256" key="6">
    <source>
        <dbReference type="ARBA" id="ARBA00022705"/>
    </source>
</evidence>
<keyword evidence="7" id="KW-0479">Metal-binding</keyword>
<protein>
    <recommendedName>
        <fullName evidence="3">DNA polymerase kappa</fullName>
        <ecNumber evidence="2">2.7.7.7</ecNumber>
    </recommendedName>
</protein>
<keyword evidence="11" id="KW-0234">DNA repair</keyword>
<organism evidence="14">
    <name type="scientific">Spongospora subterranea</name>
    <dbReference type="NCBI Taxonomy" id="70186"/>
    <lineage>
        <taxon>Eukaryota</taxon>
        <taxon>Sar</taxon>
        <taxon>Rhizaria</taxon>
        <taxon>Endomyxa</taxon>
        <taxon>Phytomyxea</taxon>
        <taxon>Plasmodiophorida</taxon>
        <taxon>Plasmodiophoridae</taxon>
        <taxon>Spongospora</taxon>
    </lineage>
</organism>
<dbReference type="GO" id="GO:0003684">
    <property type="term" value="F:damaged DNA binding"/>
    <property type="evidence" value="ECO:0007669"/>
    <property type="project" value="InterPro"/>
</dbReference>
<dbReference type="Gene3D" id="1.10.150.20">
    <property type="entry name" value="5' to 3' exonuclease, C-terminal subdomain"/>
    <property type="match status" value="1"/>
</dbReference>
<keyword evidence="9" id="KW-0460">Magnesium</keyword>
<dbReference type="EMBL" id="HACM01004280">
    <property type="protein sequence ID" value="CRZ04722.1"/>
    <property type="molecule type" value="Transcribed_RNA"/>
</dbReference>
<evidence type="ECO:0000256" key="8">
    <source>
        <dbReference type="ARBA" id="ARBA00022763"/>
    </source>
</evidence>
<dbReference type="SUPFAM" id="SSF56672">
    <property type="entry name" value="DNA/RNA polymerases"/>
    <property type="match status" value="1"/>
</dbReference>
<dbReference type="GO" id="GO:0005634">
    <property type="term" value="C:nucleus"/>
    <property type="evidence" value="ECO:0007669"/>
    <property type="project" value="TreeGrafter"/>
</dbReference>
<keyword evidence="5" id="KW-0548">Nucleotidyltransferase</keyword>
<dbReference type="PANTHER" id="PTHR11076:SF33">
    <property type="entry name" value="DNA POLYMERASE KAPPA"/>
    <property type="match status" value="1"/>
</dbReference>
<evidence type="ECO:0000256" key="3">
    <source>
        <dbReference type="ARBA" id="ARBA00016178"/>
    </source>
</evidence>
<dbReference type="Pfam" id="PF11798">
    <property type="entry name" value="IMS_HHH"/>
    <property type="match status" value="1"/>
</dbReference>
<evidence type="ECO:0000259" key="13">
    <source>
        <dbReference type="PROSITE" id="PS50173"/>
    </source>
</evidence>
<dbReference type="AlphaFoldDB" id="A0A0H5QSR1"/>